<dbReference type="EMBL" id="GL377302">
    <property type="protein sequence ID" value="EFJ01492.1"/>
    <property type="molecule type" value="Genomic_DNA"/>
</dbReference>
<dbReference type="VEuPathDB" id="FungiDB:SCHCODRAFT_02245078"/>
<dbReference type="HOGENOM" id="CLU_016210_0_0_1"/>
<protein>
    <recommendedName>
        <fullName evidence="2">Zn(2)-C6 fungal-type domain-containing protein</fullName>
    </recommendedName>
</protein>
<dbReference type="STRING" id="578458.D8PMZ9"/>
<feature type="domain" description="Zn(2)-C6 fungal-type" evidence="2">
    <location>
        <begin position="19"/>
        <end position="51"/>
    </location>
</feature>
<dbReference type="PROSITE" id="PS50048">
    <property type="entry name" value="ZN2_CY6_FUNGAL_2"/>
    <property type="match status" value="1"/>
</dbReference>
<dbReference type="GO" id="GO:0000981">
    <property type="term" value="F:DNA-binding transcription factor activity, RNA polymerase II-specific"/>
    <property type="evidence" value="ECO:0007669"/>
    <property type="project" value="InterPro"/>
</dbReference>
<evidence type="ECO:0000313" key="3">
    <source>
        <dbReference type="EMBL" id="EFJ01492.1"/>
    </source>
</evidence>
<dbReference type="PROSITE" id="PS00463">
    <property type="entry name" value="ZN2_CY6_FUNGAL_1"/>
    <property type="match status" value="1"/>
</dbReference>
<dbReference type="GO" id="GO:0008270">
    <property type="term" value="F:zinc ion binding"/>
    <property type="evidence" value="ECO:0007669"/>
    <property type="project" value="InterPro"/>
</dbReference>
<feature type="region of interest" description="Disordered" evidence="1">
    <location>
        <begin position="1"/>
        <end position="20"/>
    </location>
</feature>
<evidence type="ECO:0000259" key="2">
    <source>
        <dbReference type="PROSITE" id="PS50048"/>
    </source>
</evidence>
<dbReference type="AlphaFoldDB" id="D8PMZ9"/>
<dbReference type="SUPFAM" id="SSF57701">
    <property type="entry name" value="Zn2/Cys6 DNA-binding domain"/>
    <property type="match status" value="1"/>
</dbReference>
<accession>D8PMZ9</accession>
<dbReference type="Gene3D" id="4.10.240.10">
    <property type="entry name" value="Zn(2)-C6 fungal-type DNA-binding domain"/>
    <property type="match status" value="1"/>
</dbReference>
<proteinExistence type="predicted"/>
<name>D8PMZ9_SCHCM</name>
<dbReference type="InterPro" id="IPR036864">
    <property type="entry name" value="Zn2-C6_fun-type_DNA-bd_sf"/>
</dbReference>
<gene>
    <name evidence="3" type="ORF">SCHCODRAFT_239054</name>
</gene>
<feature type="region of interest" description="Disordered" evidence="1">
    <location>
        <begin position="71"/>
        <end position="95"/>
    </location>
</feature>
<reference evidence="3 4" key="1">
    <citation type="journal article" date="2010" name="Nat. Biotechnol.">
        <title>Genome sequence of the model mushroom Schizophyllum commune.</title>
        <authorList>
            <person name="Ohm R.A."/>
            <person name="de Jong J.F."/>
            <person name="Lugones L.G."/>
            <person name="Aerts A."/>
            <person name="Kothe E."/>
            <person name="Stajich J.E."/>
            <person name="de Vries R.P."/>
            <person name="Record E."/>
            <person name="Levasseur A."/>
            <person name="Baker S.E."/>
            <person name="Bartholomew K.A."/>
            <person name="Coutinho P.M."/>
            <person name="Erdmann S."/>
            <person name="Fowler T.J."/>
            <person name="Gathman A.C."/>
            <person name="Lombard V."/>
            <person name="Henrissat B."/>
            <person name="Knabe N."/>
            <person name="Kuees U."/>
            <person name="Lilly W.W."/>
            <person name="Lindquist E."/>
            <person name="Lucas S."/>
            <person name="Magnuson J.K."/>
            <person name="Piumi F."/>
            <person name="Raudaskoski M."/>
            <person name="Salamov A."/>
            <person name="Schmutz J."/>
            <person name="Schwarze F.W.M.R."/>
            <person name="vanKuyk P.A."/>
            <person name="Horton J.S."/>
            <person name="Grigoriev I.V."/>
            <person name="Woesten H.A.B."/>
        </authorList>
    </citation>
    <scope>NUCLEOTIDE SEQUENCE [LARGE SCALE GENOMIC DNA]</scope>
    <source>
        <strain evidence="4">H4-8 / FGSC 9210</strain>
    </source>
</reference>
<dbReference type="InterPro" id="IPR001138">
    <property type="entry name" value="Zn2Cys6_DnaBD"/>
</dbReference>
<evidence type="ECO:0000256" key="1">
    <source>
        <dbReference type="SAM" id="MobiDB-lite"/>
    </source>
</evidence>
<dbReference type="OMA" id="HERIDIW"/>
<dbReference type="CDD" id="cd00067">
    <property type="entry name" value="GAL4"/>
    <property type="match status" value="1"/>
</dbReference>
<dbReference type="InParanoid" id="D8PMZ9"/>
<keyword evidence="4" id="KW-1185">Reference proteome</keyword>
<dbReference type="Proteomes" id="UP000007431">
    <property type="component" value="Unassembled WGS sequence"/>
</dbReference>
<sequence length="667" mass="72764">MDPNSPDSSSEGKKRKKSACDYCKSKRVICHPQPDGKPCPRCAEKGVECTTTIAPKRTRGKGKKTLMKEAAAAGLTIPTPEPRSSSRRAEPIPGPSSALVIRGDSPEPPPLILPSTLVQDALESTHTHLDVRIAPRLRPQPVFTRFPPAQNPLFSTETLRAALEEVGWDPARLDPSRRVLTHCILAFSSLVSVDPYFVGCDAQGGRFPDRLVQWDPLNLNTRSNLDSTLGGVDVAELGRRRRDISRRLHEEALRLARKEGIATHASMDNVASCFLLDCIENPDDPADRMGWAAAYVWQFRSLAELGKLDWQHSITTLNGHIVRLQWRGSLMVLALHALTIDRTLPSASDEEIICGPVSTTFEDALARASSLTPDAAVVLLMNSAARRRPLDEVAALQMISAMELFQASASRFRAYILSLGNHPELRVGLHACAHALGTLAVSLYRALQARTVDSAVRDPAGAARLAAQRRAAKAIAVRAVVKGSVDVRRAMSPYRLRFKQFSGLDSWAEVLIGDKSGAVSTDERAEALLLRDVVRFSSFAGVDMSATTKAINEELDVIRSASTTQIAEETPHTWEVDTPEAWRGLPMDMPVDDDIGAGLASLSTQQIPTDVSTFDRFANFWAIFHGGTGTDLSTVSAMDPLHPMDPMFMEGTYQSDEFMTGEGGQGY</sequence>
<organism evidence="4">
    <name type="scientific">Schizophyllum commune (strain H4-8 / FGSC 9210)</name>
    <name type="common">Split gill fungus</name>
    <dbReference type="NCBI Taxonomy" id="578458"/>
    <lineage>
        <taxon>Eukaryota</taxon>
        <taxon>Fungi</taxon>
        <taxon>Dikarya</taxon>
        <taxon>Basidiomycota</taxon>
        <taxon>Agaricomycotina</taxon>
        <taxon>Agaricomycetes</taxon>
        <taxon>Agaricomycetidae</taxon>
        <taxon>Agaricales</taxon>
        <taxon>Schizophyllaceae</taxon>
        <taxon>Schizophyllum</taxon>
    </lineage>
</organism>
<evidence type="ECO:0000313" key="4">
    <source>
        <dbReference type="Proteomes" id="UP000007431"/>
    </source>
</evidence>